<feature type="transmembrane region" description="Helical" evidence="1">
    <location>
        <begin position="12"/>
        <end position="30"/>
    </location>
</feature>
<dbReference type="AlphaFoldDB" id="A0A9X3Y8F3"/>
<accession>A0A9X3Y8F3</accession>
<feature type="transmembrane region" description="Helical" evidence="1">
    <location>
        <begin position="36"/>
        <end position="54"/>
    </location>
</feature>
<protein>
    <submittedName>
        <fullName evidence="2">Uncharacterized protein</fullName>
    </submittedName>
</protein>
<proteinExistence type="predicted"/>
<dbReference type="Proteomes" id="UP001149314">
    <property type="component" value="Unassembled WGS sequence"/>
</dbReference>
<evidence type="ECO:0000256" key="1">
    <source>
        <dbReference type="SAM" id="Phobius"/>
    </source>
</evidence>
<keyword evidence="1" id="KW-0812">Transmembrane</keyword>
<dbReference type="RefSeq" id="WP_164540346.1">
    <property type="nucleotide sequence ID" value="NZ_CP043397.1"/>
</dbReference>
<evidence type="ECO:0000313" key="3">
    <source>
        <dbReference type="Proteomes" id="UP001149314"/>
    </source>
</evidence>
<dbReference type="EMBL" id="JAOURS010000006">
    <property type="protein sequence ID" value="MDC6638127.1"/>
    <property type="molecule type" value="Genomic_DNA"/>
</dbReference>
<organism evidence="2 3">
    <name type="scientific">Leclercia adecarboxylata</name>
    <dbReference type="NCBI Taxonomy" id="83655"/>
    <lineage>
        <taxon>Bacteria</taxon>
        <taxon>Pseudomonadati</taxon>
        <taxon>Pseudomonadota</taxon>
        <taxon>Gammaproteobacteria</taxon>
        <taxon>Enterobacterales</taxon>
        <taxon>Enterobacteriaceae</taxon>
        <taxon>Leclercia</taxon>
    </lineage>
</organism>
<sequence>MLQTRARLRAVLSGSLVVLAYSIPGGWLIFVGGHAVYILFGSGFFLSGVLLLRLRLSELWFCLIDGRLIQTIPMTWLRPGVAQPVSALLHTVAGGRILFWSAHTQETWPLHLQHPRFLLSITGAVLVGQLKREYHFLS</sequence>
<keyword evidence="1" id="KW-1133">Transmembrane helix</keyword>
<reference evidence="2" key="1">
    <citation type="journal article" date="2023" name="Genes Genomics">
        <title>Genomic insights of Leclercia adecarboxylata strains linked to an outbreak in public hospitals in Mexico.</title>
        <authorList>
            <person name="Barrios-Villa E."/>
            <person name="Pacheco-Flores B."/>
            <person name="Lozano-Zarain P."/>
            <person name="Del Campo-Ortega R."/>
            <person name="de Jesus Ascencio-Montiel I."/>
            <person name="Gonzalez-Leon M."/>
            <person name="Camorlinga-Ponce M."/>
            <person name="Gaytan Cervantes F.J."/>
            <person name="Gonzalez Torres C."/>
            <person name="Aguilar E."/>
            <person name="Gonzalez Ibarra J."/>
            <person name="Torres Lopez F.J."/>
            <person name="Rosas-Vargas H."/>
            <person name="Gonzalez-Bonilla C.R."/>
            <person name="Del Carmen Rocha-Gracia R."/>
        </authorList>
    </citation>
    <scope>NUCLEOTIDE SEQUENCE</scope>
    <source>
        <strain evidence="2">Lac40</strain>
    </source>
</reference>
<keyword evidence="1" id="KW-0472">Membrane</keyword>
<gene>
    <name evidence="2" type="ORF">OEZ79_07745</name>
</gene>
<comment type="caution">
    <text evidence="2">The sequence shown here is derived from an EMBL/GenBank/DDBJ whole genome shotgun (WGS) entry which is preliminary data.</text>
</comment>
<name>A0A9X3Y8F3_9ENTR</name>
<evidence type="ECO:0000313" key="2">
    <source>
        <dbReference type="EMBL" id="MDC6638127.1"/>
    </source>
</evidence>